<dbReference type="EMBL" id="PXXU01000079">
    <property type="protein sequence ID" value="PSJ16051.1"/>
    <property type="molecule type" value="Genomic_DNA"/>
</dbReference>
<sequence length="67" mass="8050">MNSISYYKNKLMDVSKQLYPESNWDMLKGFIDKNQKNPFNYTRQEWLQAQRISKITESSKPHYMKAG</sequence>
<dbReference type="AlphaFoldDB" id="A0A2P7NRE1"/>
<accession>A0A2P7NRE1</accession>
<gene>
    <name evidence="1" type="ORF">C7H79_15650</name>
</gene>
<evidence type="ECO:0000313" key="1">
    <source>
        <dbReference type="EMBL" id="PSJ16051.1"/>
    </source>
</evidence>
<comment type="caution">
    <text evidence="1">The sequence shown here is derived from an EMBL/GenBank/DDBJ whole genome shotgun (WGS) entry which is preliminary data.</text>
</comment>
<protein>
    <submittedName>
        <fullName evidence="1">Uncharacterized protein</fullName>
    </submittedName>
</protein>
<evidence type="ECO:0000313" key="2">
    <source>
        <dbReference type="Proteomes" id="UP000241912"/>
    </source>
</evidence>
<organism evidence="1 2">
    <name type="scientific">Nitrosomonas supralitoralis</name>
    <dbReference type="NCBI Taxonomy" id="2116706"/>
    <lineage>
        <taxon>Bacteria</taxon>
        <taxon>Pseudomonadati</taxon>
        <taxon>Pseudomonadota</taxon>
        <taxon>Betaproteobacteria</taxon>
        <taxon>Nitrosomonadales</taxon>
        <taxon>Nitrosomonadaceae</taxon>
        <taxon>Nitrosomonas</taxon>
    </lineage>
</organism>
<name>A0A2P7NRE1_9PROT</name>
<reference evidence="1 2" key="1">
    <citation type="submission" date="2018-03" db="EMBL/GenBank/DDBJ databases">
        <title>Draft genome of Nitrosomonas supralitoralis APG5.</title>
        <authorList>
            <person name="Urakawa H."/>
            <person name="Lopez J.V."/>
        </authorList>
    </citation>
    <scope>NUCLEOTIDE SEQUENCE [LARGE SCALE GENOMIC DNA]</scope>
    <source>
        <strain evidence="1 2">APG5</strain>
    </source>
</reference>
<keyword evidence="2" id="KW-1185">Reference proteome</keyword>
<dbReference type="Proteomes" id="UP000241912">
    <property type="component" value="Unassembled WGS sequence"/>
</dbReference>
<proteinExistence type="predicted"/>